<reference evidence="1" key="2">
    <citation type="submission" date="2016-07" db="EMBL/GenBank/DDBJ databases">
        <authorList>
            <person name="Kauffman K."/>
            <person name="Arevalo P."/>
            <person name="Polz M.F."/>
        </authorList>
    </citation>
    <scope>NUCLEOTIDE SEQUENCE</scope>
    <source>
        <strain evidence="1">10N.261.52.F7</strain>
    </source>
</reference>
<organism evidence="1">
    <name type="scientific">Vibrio lentus</name>
    <dbReference type="NCBI Taxonomy" id="136468"/>
    <lineage>
        <taxon>Bacteria</taxon>
        <taxon>Pseudomonadati</taxon>
        <taxon>Pseudomonadota</taxon>
        <taxon>Gammaproteobacteria</taxon>
        <taxon>Vibrionales</taxon>
        <taxon>Vibrionaceae</taxon>
        <taxon>Vibrio</taxon>
    </lineage>
</organism>
<sequence>MQMKTLILLQSVSFSLLLLLGCKEGGEVQKEFVEEKVFVRELRLSSHEMVSFSEIVKSIPQTANSNEPIEFEVVSGKEFVKLTKDKKIIALKDGEAQLKNKRNGDLYYLKIDSNDLSTNFLNLAFIDLYTGLVLTEDILTVGHRYALGMSSRFPFKQKDVQLKNSEGKLVQQDVVGNIFLTPTEESLQDEEEQLLIQIQVNGREYAKYFKIQQKQLSGSKLITDPQKRFLPVGAKVAPLVSYINADGKVHPIRAELLTYVVEGKNLSLVELHDFLSNPRNIGRYEILVKHPNIVEAASLNYEIVTLGDFVTMFGITVNLPSFPEALQAHVDVPYRLIITSNGIDVTSLVELKVSPGGSGRIEDGFLITSDKEAKSFLVSVSINGSKLSSYLPHYPDYYKVDVDKKDLRLNLNVADSLYTRGDKGLPNRLLLNDVNVTNRNLEVEFINSNGEKVPGSKGKKAWSTCNLSFFDPWSMVLFDDKIYGVPGNQAHESLFTFDCRERDYINPIQAIDFVAISSIGSNEMINRYGAPSLNYFAENDNYRITYDKFGQQSVQFNVSPFLNDIFNHYSKNWLIGPYTVSGSEDLIVDSRGNLTFLGSFQPSLLTLQFEGEEQITYYIDVDYNSIEASGTHIYNQNHHSMTLAKNIELNGQQLSFEDIPYLKLGVPITVSAINEKGENTEITSHIRFKADRNTENDAIILSGNRFYMNTQGPEGQYRFDLLDKDYRQELSSVLFNVVDTMKIHAIRGPHLDTPIPVGSIGRLAFKRKDGSDYEIKFPRTKYFSRSYQYMSNIYGSIFSKSGGNILPVDSQTDEINTIGSAFRNSFGISESLMAELEQPVQYDFEIIDPLGNLLFSWSR</sequence>
<protein>
    <recommendedName>
        <fullName evidence="2">Alpha-2-macroglobulin bait region domain-containing protein</fullName>
    </recommendedName>
</protein>
<reference key="1">
    <citation type="submission" date="2016-07" db="EMBL/GenBank/DDBJ databases">
        <title>Nontailed viruses are major unrecognized killers of bacteria in the ocean.</title>
        <authorList>
            <person name="Kauffman K."/>
            <person name="Hussain F."/>
            <person name="Yang J."/>
            <person name="Arevalo P."/>
            <person name="Brown J."/>
            <person name="Cutler M."/>
            <person name="Kelly L."/>
            <person name="Polz M.F."/>
        </authorList>
    </citation>
    <scope>NUCLEOTIDE SEQUENCE [LARGE SCALE GENOMIC DNA]</scope>
    <source>
        <strain>10N.261.52.F7</strain>
    </source>
</reference>
<evidence type="ECO:0008006" key="2">
    <source>
        <dbReference type="Google" id="ProtNLM"/>
    </source>
</evidence>
<name>A0AB36XJI6_9VIBR</name>
<dbReference type="PROSITE" id="PS51257">
    <property type="entry name" value="PROKAR_LIPOPROTEIN"/>
    <property type="match status" value="1"/>
</dbReference>
<gene>
    <name evidence="1" type="ORF">BCT99_23690</name>
</gene>
<reference evidence="1" key="3">
    <citation type="journal article" date="2018" name="Nature">
        <title>A major lineage of non-tailed dsDNA viruses as unrecognized killers of marine bacteria.</title>
        <authorList>
            <person name="Kauffman K.M."/>
            <person name="Hussain F.A."/>
            <person name="Yang J."/>
            <person name="Arevalo P."/>
            <person name="Brown J.M."/>
            <person name="Chang W.K."/>
            <person name="VanInsberghe D."/>
            <person name="Elsherbini J."/>
            <person name="Sharma R.S."/>
            <person name="Cutler M.B."/>
            <person name="Kelly L."/>
            <person name="Polz M.F."/>
        </authorList>
    </citation>
    <scope>NUCLEOTIDE SEQUENCE</scope>
    <source>
        <strain evidence="1">10N.261.52.F7</strain>
    </source>
</reference>
<accession>A0AB36XJI6</accession>
<dbReference type="AlphaFoldDB" id="A0AB36XJI6"/>
<comment type="caution">
    <text evidence="1">The sequence shown here is derived from an EMBL/GenBank/DDBJ whole genome shotgun (WGS) entry which is preliminary data.</text>
</comment>
<dbReference type="RefSeq" id="WP_102280941.1">
    <property type="nucleotide sequence ID" value="NZ_JAJGZN020000006.1"/>
</dbReference>
<evidence type="ECO:0000313" key="1">
    <source>
        <dbReference type="EMBL" id="PMK45203.1"/>
    </source>
</evidence>
<proteinExistence type="predicted"/>
<dbReference type="EMBL" id="MCXM01000020">
    <property type="protein sequence ID" value="PMK45203.1"/>
    <property type="molecule type" value="Genomic_DNA"/>
</dbReference>